<accession>A0A1E1LSH0</accession>
<evidence type="ECO:0000313" key="2">
    <source>
        <dbReference type="Proteomes" id="UP000178129"/>
    </source>
</evidence>
<organism evidence="1 2">
    <name type="scientific">Rhynchosporium graminicola</name>
    <dbReference type="NCBI Taxonomy" id="2792576"/>
    <lineage>
        <taxon>Eukaryota</taxon>
        <taxon>Fungi</taxon>
        <taxon>Dikarya</taxon>
        <taxon>Ascomycota</taxon>
        <taxon>Pezizomycotina</taxon>
        <taxon>Leotiomycetes</taxon>
        <taxon>Helotiales</taxon>
        <taxon>Ploettnerulaceae</taxon>
        <taxon>Rhynchosporium</taxon>
    </lineage>
</organism>
<dbReference type="AlphaFoldDB" id="A0A1E1LSH0"/>
<protein>
    <submittedName>
        <fullName evidence="1">Uncharacterized protein</fullName>
    </submittedName>
</protein>
<dbReference type="EMBL" id="FJUW01000088">
    <property type="protein sequence ID" value="CZT13428.1"/>
    <property type="molecule type" value="Genomic_DNA"/>
</dbReference>
<proteinExistence type="predicted"/>
<dbReference type="InParanoid" id="A0A1E1LSH0"/>
<name>A0A1E1LSH0_9HELO</name>
<gene>
    <name evidence="1" type="ORF">RCO7_15243</name>
</gene>
<dbReference type="Proteomes" id="UP000178129">
    <property type="component" value="Unassembled WGS sequence"/>
</dbReference>
<evidence type="ECO:0000313" key="1">
    <source>
        <dbReference type="EMBL" id="CZT13428.1"/>
    </source>
</evidence>
<keyword evidence="2" id="KW-1185">Reference proteome</keyword>
<reference evidence="2" key="1">
    <citation type="submission" date="2016-03" db="EMBL/GenBank/DDBJ databases">
        <authorList>
            <person name="Ploux O."/>
        </authorList>
    </citation>
    <scope>NUCLEOTIDE SEQUENCE [LARGE SCALE GENOMIC DNA]</scope>
    <source>
        <strain evidence="2">UK7</strain>
    </source>
</reference>
<comment type="caution">
    <text evidence="1">The sequence shown here is derived from an EMBL/GenBank/DDBJ whole genome shotgun (WGS) entry which is preliminary data.</text>
</comment>
<sequence>MASEQPQARIFNFTCACGHTAMQGSLVTQEASDYHTIAQRYCTRNNFLRQEPSTPHL</sequence>